<dbReference type="RefSeq" id="WP_099149978.1">
    <property type="nucleotide sequence ID" value="NZ_PDUD01000017.1"/>
</dbReference>
<gene>
    <name evidence="1" type="ORF">CRP01_10520</name>
</gene>
<organism evidence="1 2">
    <name type="scientific">Flavilitoribacter nigricans (strain ATCC 23147 / DSM 23189 / NBRC 102662 / NCIMB 1420 / SS-2)</name>
    <name type="common">Lewinella nigricans</name>
    <dbReference type="NCBI Taxonomy" id="1122177"/>
    <lineage>
        <taxon>Bacteria</taxon>
        <taxon>Pseudomonadati</taxon>
        <taxon>Bacteroidota</taxon>
        <taxon>Saprospiria</taxon>
        <taxon>Saprospirales</taxon>
        <taxon>Lewinellaceae</taxon>
        <taxon>Flavilitoribacter</taxon>
    </lineage>
</organism>
<sequence length="106" mass="11795">MNTNRIIKLLTVFCVFWLISCNSGKKSDSASDCKTQGTVQDFTGMDGCRLLIVTEDGKKLLPGSILDSDFVLEAGQEISFDYRPVDMMSVCMTEDQIVEITCIKLK</sequence>
<comment type="caution">
    <text evidence="1">The sequence shown here is derived from an EMBL/GenBank/DDBJ whole genome shotgun (WGS) entry which is preliminary data.</text>
</comment>
<protein>
    <submittedName>
        <fullName evidence="1">Uncharacterized protein</fullName>
    </submittedName>
</protein>
<evidence type="ECO:0000313" key="1">
    <source>
        <dbReference type="EMBL" id="PHN06721.1"/>
    </source>
</evidence>
<evidence type="ECO:0000313" key="2">
    <source>
        <dbReference type="Proteomes" id="UP000223913"/>
    </source>
</evidence>
<name>A0A2D0NDY3_FLAN2</name>
<keyword evidence="2" id="KW-1185">Reference proteome</keyword>
<proteinExistence type="predicted"/>
<dbReference type="EMBL" id="PDUD01000017">
    <property type="protein sequence ID" value="PHN06721.1"/>
    <property type="molecule type" value="Genomic_DNA"/>
</dbReference>
<dbReference type="PROSITE" id="PS51257">
    <property type="entry name" value="PROKAR_LIPOPROTEIN"/>
    <property type="match status" value="1"/>
</dbReference>
<accession>A0A2D0NDY3</accession>
<dbReference type="AlphaFoldDB" id="A0A2D0NDY3"/>
<reference evidence="1 2" key="1">
    <citation type="submission" date="2017-10" db="EMBL/GenBank/DDBJ databases">
        <title>The draft genome sequence of Lewinella nigricans NBRC 102662.</title>
        <authorList>
            <person name="Wang K."/>
        </authorList>
    </citation>
    <scope>NUCLEOTIDE SEQUENCE [LARGE SCALE GENOMIC DNA]</scope>
    <source>
        <strain evidence="1 2">NBRC 102662</strain>
    </source>
</reference>
<dbReference type="OrthoDB" id="1123393at2"/>
<dbReference type="Proteomes" id="UP000223913">
    <property type="component" value="Unassembled WGS sequence"/>
</dbReference>